<dbReference type="InParanoid" id="H3H3R8"/>
<reference evidence="7" key="1">
    <citation type="journal article" date="2006" name="Science">
        <title>Phytophthora genome sequences uncover evolutionary origins and mechanisms of pathogenesis.</title>
        <authorList>
            <person name="Tyler B.M."/>
            <person name="Tripathy S."/>
            <person name="Zhang X."/>
            <person name="Dehal P."/>
            <person name="Jiang R.H."/>
            <person name="Aerts A."/>
            <person name="Arredondo F.D."/>
            <person name="Baxter L."/>
            <person name="Bensasson D."/>
            <person name="Beynon J.L."/>
            <person name="Chapman J."/>
            <person name="Damasceno C.M."/>
            <person name="Dorrance A.E."/>
            <person name="Dou D."/>
            <person name="Dickerman A.W."/>
            <person name="Dubchak I.L."/>
            <person name="Garbelotto M."/>
            <person name="Gijzen M."/>
            <person name="Gordon S.G."/>
            <person name="Govers F."/>
            <person name="Grunwald N.J."/>
            <person name="Huang W."/>
            <person name="Ivors K.L."/>
            <person name="Jones R.W."/>
            <person name="Kamoun S."/>
            <person name="Krampis K."/>
            <person name="Lamour K.H."/>
            <person name="Lee M.K."/>
            <person name="McDonald W.H."/>
            <person name="Medina M."/>
            <person name="Meijer H.J."/>
            <person name="Nordberg E.K."/>
            <person name="Maclean D.J."/>
            <person name="Ospina-Giraldo M.D."/>
            <person name="Morris P.F."/>
            <person name="Phuntumart V."/>
            <person name="Putnam N.H."/>
            <person name="Rash S."/>
            <person name="Rose J.K."/>
            <person name="Sakihama Y."/>
            <person name="Salamov A.A."/>
            <person name="Savidor A."/>
            <person name="Scheuring C.F."/>
            <person name="Smith B.M."/>
            <person name="Sobral B.W."/>
            <person name="Terry A."/>
            <person name="Torto-Alalibo T.A."/>
            <person name="Win J."/>
            <person name="Xu Z."/>
            <person name="Zhang H."/>
            <person name="Grigoriev I.V."/>
            <person name="Rokhsar D.S."/>
            <person name="Boore J.L."/>
        </authorList>
    </citation>
    <scope>NUCLEOTIDE SEQUENCE [LARGE SCALE GENOMIC DNA]</scope>
    <source>
        <strain evidence="7">Pr102</strain>
    </source>
</reference>
<evidence type="ECO:0000256" key="1">
    <source>
        <dbReference type="ARBA" id="ARBA00004613"/>
    </source>
</evidence>
<feature type="chain" id="PRO_5028501025" description="RxLR effector protein" evidence="5">
    <location>
        <begin position="21"/>
        <end position="165"/>
    </location>
</feature>
<reference evidence="6" key="2">
    <citation type="submission" date="2015-06" db="UniProtKB">
        <authorList>
            <consortium name="EnsemblProtists"/>
        </authorList>
    </citation>
    <scope>IDENTIFICATION</scope>
    <source>
        <strain evidence="6">Pr102</strain>
    </source>
</reference>
<protein>
    <recommendedName>
        <fullName evidence="5">RxLR effector protein</fullName>
    </recommendedName>
</protein>
<comment type="function">
    <text evidence="5">Effector that suppresses plant defense responses during pathogen infection.</text>
</comment>
<evidence type="ECO:0000313" key="7">
    <source>
        <dbReference type="Proteomes" id="UP000005238"/>
    </source>
</evidence>
<keyword evidence="4 5" id="KW-0732">Signal</keyword>
<keyword evidence="3 5" id="KW-0964">Secreted</keyword>
<dbReference type="AlphaFoldDB" id="H3H3R8"/>
<dbReference type="HOGENOM" id="CLU_113108_0_0_1"/>
<name>H3H3R8_PHYRM</name>
<dbReference type="OMA" id="WGKATET"/>
<evidence type="ECO:0000256" key="2">
    <source>
        <dbReference type="ARBA" id="ARBA00010400"/>
    </source>
</evidence>
<keyword evidence="7" id="KW-1185">Reference proteome</keyword>
<dbReference type="InterPro" id="IPR031825">
    <property type="entry name" value="RXLR"/>
</dbReference>
<organism evidence="6 7">
    <name type="scientific">Phytophthora ramorum</name>
    <name type="common">Sudden oak death agent</name>
    <dbReference type="NCBI Taxonomy" id="164328"/>
    <lineage>
        <taxon>Eukaryota</taxon>
        <taxon>Sar</taxon>
        <taxon>Stramenopiles</taxon>
        <taxon>Oomycota</taxon>
        <taxon>Peronosporomycetes</taxon>
        <taxon>Peronosporales</taxon>
        <taxon>Peronosporaceae</taxon>
        <taxon>Phytophthora</taxon>
    </lineage>
</organism>
<proteinExistence type="inferred from homology"/>
<comment type="subcellular location">
    <subcellularLocation>
        <location evidence="1 5">Secreted</location>
    </subcellularLocation>
</comment>
<dbReference type="Pfam" id="PF16810">
    <property type="entry name" value="RXLR"/>
    <property type="match status" value="1"/>
</dbReference>
<sequence>MRLSYVLLVAAAALVSTLDATSTASGTTLSQLNTANAVGPTESIGNGRRFLRKHEVVQDDEDGEETNDEEEERGIVDSAKALKVMAQLARAQTTDDMARIISSVREPGVMTALFTKAEGQLKNVFPTYHAGMGLDDFYTMVQRSSLTDDQQALMFSAYSKYMYAR</sequence>
<evidence type="ECO:0000313" key="6">
    <source>
        <dbReference type="EnsemblProtists" id="Phyra85155"/>
    </source>
</evidence>
<comment type="domain">
    <text evidence="5">The RxLR-dEER motif acts to carry the protein into the host cell cytoplasm through binding to cell surface phosphatidylinositol-3-phosphate.</text>
</comment>
<evidence type="ECO:0000256" key="4">
    <source>
        <dbReference type="ARBA" id="ARBA00022729"/>
    </source>
</evidence>
<dbReference type="eggNOG" id="ENOG502R7WX">
    <property type="taxonomic scope" value="Eukaryota"/>
</dbReference>
<feature type="signal peptide" evidence="5">
    <location>
        <begin position="1"/>
        <end position="20"/>
    </location>
</feature>
<dbReference type="VEuPathDB" id="FungiDB:KRP22_2762"/>
<evidence type="ECO:0000256" key="3">
    <source>
        <dbReference type="ARBA" id="ARBA00022525"/>
    </source>
</evidence>
<dbReference type="EnsemblProtists" id="Phyra85155">
    <property type="protein sequence ID" value="Phyra85155"/>
    <property type="gene ID" value="Phyra85155"/>
</dbReference>
<dbReference type="VEuPathDB" id="FungiDB:KRP23_3975"/>
<comment type="similarity">
    <text evidence="2 5">Belongs to the RxLR effector family.</text>
</comment>
<dbReference type="GO" id="GO:0005576">
    <property type="term" value="C:extracellular region"/>
    <property type="evidence" value="ECO:0007669"/>
    <property type="project" value="UniProtKB-SubCell"/>
</dbReference>
<dbReference type="Proteomes" id="UP000005238">
    <property type="component" value="Unassembled WGS sequence"/>
</dbReference>
<dbReference type="EMBL" id="DS566143">
    <property type="status" value="NOT_ANNOTATED_CDS"/>
    <property type="molecule type" value="Genomic_DNA"/>
</dbReference>
<evidence type="ECO:0000256" key="5">
    <source>
        <dbReference type="RuleBase" id="RU367124"/>
    </source>
</evidence>
<accession>H3H3R8</accession>